<keyword evidence="6" id="KW-0479">Metal-binding</keyword>
<evidence type="ECO:0000256" key="4">
    <source>
        <dbReference type="ARBA" id="ARBA00022603"/>
    </source>
</evidence>
<dbReference type="InterPro" id="IPR018062">
    <property type="entry name" value="HTH_AraC-typ_CS"/>
</dbReference>
<dbReference type="GO" id="GO:0032259">
    <property type="term" value="P:methylation"/>
    <property type="evidence" value="ECO:0007669"/>
    <property type="project" value="UniProtKB-KW"/>
</dbReference>
<dbReference type="EMBL" id="RCZI01000003">
    <property type="protein sequence ID" value="TPG27964.1"/>
    <property type="molecule type" value="Genomic_DNA"/>
</dbReference>
<keyword evidence="11" id="KW-0010">Activator</keyword>
<accession>A0A502DSB3</accession>
<protein>
    <recommendedName>
        <fullName evidence="3">DNA-3-methyladenine glycosylase II</fullName>
        <ecNumber evidence="3">3.2.2.21</ecNumber>
    </recommendedName>
</protein>
<dbReference type="InterPro" id="IPR009057">
    <property type="entry name" value="Homeodomain-like_sf"/>
</dbReference>
<dbReference type="Pfam" id="PF12833">
    <property type="entry name" value="HTH_18"/>
    <property type="match status" value="1"/>
</dbReference>
<feature type="domain" description="HTH araC/xylS-type" evidence="14">
    <location>
        <begin position="89"/>
        <end position="195"/>
    </location>
</feature>
<keyword evidence="5" id="KW-0808">Transferase</keyword>
<proteinExistence type="predicted"/>
<dbReference type="PROSITE" id="PS01124">
    <property type="entry name" value="HTH_ARAC_FAMILY_2"/>
    <property type="match status" value="1"/>
</dbReference>
<dbReference type="InterPro" id="IPR011257">
    <property type="entry name" value="DNA_glycosylase"/>
</dbReference>
<dbReference type="SUPFAM" id="SSF46689">
    <property type="entry name" value="Homeodomain-like"/>
    <property type="match status" value="2"/>
</dbReference>
<dbReference type="GO" id="GO:0032993">
    <property type="term" value="C:protein-DNA complex"/>
    <property type="evidence" value="ECO:0007669"/>
    <property type="project" value="TreeGrafter"/>
</dbReference>
<keyword evidence="4" id="KW-0489">Methyltransferase</keyword>
<dbReference type="SUPFAM" id="SSF48150">
    <property type="entry name" value="DNA-glycosylase"/>
    <property type="match status" value="1"/>
</dbReference>
<dbReference type="InterPro" id="IPR004026">
    <property type="entry name" value="Ada_DNA_repair_Zn-bd"/>
</dbReference>
<dbReference type="GO" id="GO:0008725">
    <property type="term" value="F:DNA-3-methyladenine glycosylase activity"/>
    <property type="evidence" value="ECO:0007669"/>
    <property type="project" value="TreeGrafter"/>
</dbReference>
<dbReference type="Gene3D" id="3.40.10.10">
    <property type="entry name" value="DNA Methylphosphotriester Repair Domain"/>
    <property type="match status" value="1"/>
</dbReference>
<evidence type="ECO:0000313" key="16">
    <source>
        <dbReference type="Proteomes" id="UP000319212"/>
    </source>
</evidence>
<dbReference type="SMART" id="SM00342">
    <property type="entry name" value="HTH_ARAC"/>
    <property type="match status" value="1"/>
</dbReference>
<dbReference type="AlphaFoldDB" id="A0A502DSB3"/>
<dbReference type="InterPro" id="IPR023170">
    <property type="entry name" value="HhH_base_excis_C"/>
</dbReference>
<dbReference type="GO" id="GO:0006307">
    <property type="term" value="P:DNA alkylation repair"/>
    <property type="evidence" value="ECO:0007669"/>
    <property type="project" value="TreeGrafter"/>
</dbReference>
<dbReference type="Gene3D" id="1.10.340.30">
    <property type="entry name" value="Hypothetical protein, domain 2"/>
    <property type="match status" value="1"/>
</dbReference>
<dbReference type="GO" id="GO:0003700">
    <property type="term" value="F:DNA-binding transcription factor activity"/>
    <property type="evidence" value="ECO:0007669"/>
    <property type="project" value="InterPro"/>
</dbReference>
<name>A0A502DSB3_9BURK</name>
<dbReference type="InterPro" id="IPR003265">
    <property type="entry name" value="HhH-GPD_domain"/>
</dbReference>
<evidence type="ECO:0000313" key="15">
    <source>
        <dbReference type="EMBL" id="TPG27964.1"/>
    </source>
</evidence>
<dbReference type="Gene3D" id="3.30.310.20">
    <property type="entry name" value="DNA-3-methyladenine glycosylase AlkA, N-terminal domain"/>
    <property type="match status" value="1"/>
</dbReference>
<organism evidence="15 16">
    <name type="scientific">Variovorax guangxiensis</name>
    <dbReference type="NCBI Taxonomy" id="1775474"/>
    <lineage>
        <taxon>Bacteria</taxon>
        <taxon>Pseudomonadati</taxon>
        <taxon>Pseudomonadota</taxon>
        <taxon>Betaproteobacteria</taxon>
        <taxon>Burkholderiales</taxon>
        <taxon>Comamonadaceae</taxon>
        <taxon>Variovorax</taxon>
    </lineage>
</organism>
<dbReference type="SUPFAM" id="SSF55945">
    <property type="entry name" value="TATA-box binding protein-like"/>
    <property type="match status" value="1"/>
</dbReference>
<evidence type="ECO:0000256" key="13">
    <source>
        <dbReference type="ARBA" id="ARBA00023204"/>
    </source>
</evidence>
<keyword evidence="8" id="KW-0862">Zinc</keyword>
<dbReference type="Pfam" id="PF06029">
    <property type="entry name" value="AlkA_N"/>
    <property type="match status" value="1"/>
</dbReference>
<dbReference type="SMART" id="SM00478">
    <property type="entry name" value="ENDO3c"/>
    <property type="match status" value="1"/>
</dbReference>
<dbReference type="Gene3D" id="1.10.10.60">
    <property type="entry name" value="Homeodomain-like"/>
    <property type="match status" value="2"/>
</dbReference>
<dbReference type="GO" id="GO:0006285">
    <property type="term" value="P:base-excision repair, AP site formation"/>
    <property type="evidence" value="ECO:0007669"/>
    <property type="project" value="TreeGrafter"/>
</dbReference>
<keyword evidence="12" id="KW-0804">Transcription</keyword>
<keyword evidence="10" id="KW-0238">DNA-binding</keyword>
<comment type="catalytic activity">
    <reaction evidence="1">
        <text>Hydrolysis of alkylated DNA, releasing 3-methyladenine, 3-methylguanine, 7-methylguanine and 7-methyladenine.</text>
        <dbReference type="EC" id="3.2.2.21"/>
    </reaction>
</comment>
<dbReference type="InterPro" id="IPR035451">
    <property type="entry name" value="Ada-like_dom_sf"/>
</dbReference>
<dbReference type="SMART" id="SM01009">
    <property type="entry name" value="AlkA_N"/>
    <property type="match status" value="1"/>
</dbReference>
<dbReference type="GO" id="GO:0043565">
    <property type="term" value="F:sequence-specific DNA binding"/>
    <property type="evidence" value="ECO:0007669"/>
    <property type="project" value="InterPro"/>
</dbReference>
<comment type="caution">
    <text evidence="15">The sequence shown here is derived from an EMBL/GenBank/DDBJ whole genome shotgun (WGS) entry which is preliminary data.</text>
</comment>
<dbReference type="FunFam" id="3.40.10.10:FF:000001">
    <property type="entry name" value="DNA-3-methyladenine glycosylase 2"/>
    <property type="match status" value="1"/>
</dbReference>
<sequence>MADTTGLESDACYLAMKTHDARFDGSFFTAVTSTGIYCRPVCRVKTPRRENCRFFRHAAQAEAAGFRPCLRCRPELAPRAASWSTEDASRILALQAARLIDEPDAFNDEGPGVAQVAARLGVSDRHLRRIFEAQFGVSPLQYLQTRRLLAAKQLIADTSLPMAQVALASGFASVRRFNAAFVAHYGLNPSALRRAGGVGESERAGRAIAVRLGVRPPYDVDATLAFFARRALQGVEAFDAASDCLSRTLRIQQAGHAHVGWLQLRFDTAREQLHLSVSDSLGAVLPVVISRVRALLDLDAEPMAINALLHGAFPHGDGLRVPGTVDGFELAVRAVLGQQITVAAARTMGSRLVEAFGEAIDTPIDGLTRLFPTPAAIAAASGDALGRLGIVRQRQGALQALAHEVASGRLALHAGADVPATLLALQALPGIGDWTAQYIAMRALRWPDAFPSGDIALQKALGVGTARAAADASQAWRPWRSYAVLRAWHTPPALPGAPVAASTIDTEIPETGDTP</sequence>
<dbReference type="PROSITE" id="PS00041">
    <property type="entry name" value="HTH_ARAC_FAMILY_1"/>
    <property type="match status" value="1"/>
</dbReference>
<dbReference type="InterPro" id="IPR010316">
    <property type="entry name" value="AlkA_N"/>
</dbReference>
<dbReference type="GO" id="GO:0008168">
    <property type="term" value="F:methyltransferase activity"/>
    <property type="evidence" value="ECO:0007669"/>
    <property type="project" value="UniProtKB-KW"/>
</dbReference>
<keyword evidence="7" id="KW-0227">DNA damage</keyword>
<gene>
    <name evidence="15" type="ORF">EAH82_13280</name>
</gene>
<dbReference type="PANTHER" id="PTHR43003">
    <property type="entry name" value="DNA-3-METHYLADENINE GLYCOSYLASE"/>
    <property type="match status" value="1"/>
</dbReference>
<dbReference type="GO" id="GO:0005737">
    <property type="term" value="C:cytoplasm"/>
    <property type="evidence" value="ECO:0007669"/>
    <property type="project" value="TreeGrafter"/>
</dbReference>
<dbReference type="OrthoDB" id="9811249at2"/>
<comment type="cofactor">
    <cofactor evidence="2">
        <name>Zn(2+)</name>
        <dbReference type="ChEBI" id="CHEBI:29105"/>
    </cofactor>
</comment>
<evidence type="ECO:0000256" key="9">
    <source>
        <dbReference type="ARBA" id="ARBA00023015"/>
    </source>
</evidence>
<dbReference type="InterPro" id="IPR037046">
    <property type="entry name" value="AlkA_N_sf"/>
</dbReference>
<dbReference type="SUPFAM" id="SSF57884">
    <property type="entry name" value="Ada DNA repair protein, N-terminal domain (N-Ada 10)"/>
    <property type="match status" value="1"/>
</dbReference>
<dbReference type="PANTHER" id="PTHR43003:SF13">
    <property type="entry name" value="DNA-3-METHYLADENINE GLYCOSYLASE 2"/>
    <property type="match status" value="1"/>
</dbReference>
<evidence type="ECO:0000256" key="5">
    <source>
        <dbReference type="ARBA" id="ARBA00022679"/>
    </source>
</evidence>
<dbReference type="InterPro" id="IPR018060">
    <property type="entry name" value="HTH_AraC"/>
</dbReference>
<keyword evidence="9" id="KW-0805">Transcription regulation</keyword>
<evidence type="ECO:0000256" key="3">
    <source>
        <dbReference type="ARBA" id="ARBA00012000"/>
    </source>
</evidence>
<dbReference type="EC" id="3.2.2.21" evidence="3"/>
<dbReference type="InterPro" id="IPR051912">
    <property type="entry name" value="Alkylbase_DNA_Glycosylase/TA"/>
</dbReference>
<evidence type="ECO:0000256" key="7">
    <source>
        <dbReference type="ARBA" id="ARBA00022763"/>
    </source>
</evidence>
<evidence type="ECO:0000259" key="14">
    <source>
        <dbReference type="PROSITE" id="PS01124"/>
    </source>
</evidence>
<evidence type="ECO:0000256" key="11">
    <source>
        <dbReference type="ARBA" id="ARBA00023159"/>
    </source>
</evidence>
<dbReference type="Pfam" id="PF02805">
    <property type="entry name" value="Ada_Zn_binding"/>
    <property type="match status" value="1"/>
</dbReference>
<reference evidence="15 16" key="1">
    <citation type="journal article" date="2019" name="Environ. Microbiol.">
        <title>Species interactions and distinct microbial communities in high Arctic permafrost affected cryosols are associated with the CH4 and CO2 gas fluxes.</title>
        <authorList>
            <person name="Altshuler I."/>
            <person name="Hamel J."/>
            <person name="Turney S."/>
            <person name="Magnuson E."/>
            <person name="Levesque R."/>
            <person name="Greer C."/>
            <person name="Whyte L.G."/>
        </authorList>
    </citation>
    <scope>NUCLEOTIDE SEQUENCE [LARGE SCALE GENOMIC DNA]</scope>
    <source>
        <strain evidence="15 16">S06.C</strain>
    </source>
</reference>
<dbReference type="Proteomes" id="UP000319212">
    <property type="component" value="Unassembled WGS sequence"/>
</dbReference>
<evidence type="ECO:0000256" key="10">
    <source>
        <dbReference type="ARBA" id="ARBA00023125"/>
    </source>
</evidence>
<dbReference type="GO" id="GO:0032131">
    <property type="term" value="F:alkylated DNA binding"/>
    <property type="evidence" value="ECO:0007669"/>
    <property type="project" value="TreeGrafter"/>
</dbReference>
<evidence type="ECO:0000256" key="6">
    <source>
        <dbReference type="ARBA" id="ARBA00022723"/>
    </source>
</evidence>
<evidence type="ECO:0000256" key="1">
    <source>
        <dbReference type="ARBA" id="ARBA00000086"/>
    </source>
</evidence>
<dbReference type="GO" id="GO:0008270">
    <property type="term" value="F:zinc ion binding"/>
    <property type="evidence" value="ECO:0007669"/>
    <property type="project" value="InterPro"/>
</dbReference>
<keyword evidence="13" id="KW-0234">DNA repair</keyword>
<dbReference type="GO" id="GO:0043916">
    <property type="term" value="F:DNA-7-methylguanine glycosylase activity"/>
    <property type="evidence" value="ECO:0007669"/>
    <property type="project" value="TreeGrafter"/>
</dbReference>
<evidence type="ECO:0000256" key="12">
    <source>
        <dbReference type="ARBA" id="ARBA00023163"/>
    </source>
</evidence>
<evidence type="ECO:0000256" key="8">
    <source>
        <dbReference type="ARBA" id="ARBA00022833"/>
    </source>
</evidence>
<dbReference type="CDD" id="cd00056">
    <property type="entry name" value="ENDO3c"/>
    <property type="match status" value="1"/>
</dbReference>
<dbReference type="Pfam" id="PF00730">
    <property type="entry name" value="HhH-GPD"/>
    <property type="match status" value="1"/>
</dbReference>
<dbReference type="Gene3D" id="1.10.1670.10">
    <property type="entry name" value="Helix-hairpin-Helix base-excision DNA repair enzymes (C-terminal)"/>
    <property type="match status" value="1"/>
</dbReference>
<evidence type="ECO:0000256" key="2">
    <source>
        <dbReference type="ARBA" id="ARBA00001947"/>
    </source>
</evidence>